<dbReference type="InterPro" id="IPR050507">
    <property type="entry name" value="PDGF/VEGF_growth_factor"/>
</dbReference>
<dbReference type="PANTHER" id="PTHR12025:SF11">
    <property type="entry name" value="VASCULAR ENDOTHELIAL GROWTH FACTOR D"/>
    <property type="match status" value="1"/>
</dbReference>
<evidence type="ECO:0000256" key="2">
    <source>
        <dbReference type="ARBA" id="ARBA00023157"/>
    </source>
</evidence>
<evidence type="ECO:0000313" key="8">
    <source>
        <dbReference type="Proteomes" id="UP001557470"/>
    </source>
</evidence>
<comment type="caution">
    <text evidence="7">The sequence shown here is derived from an EMBL/GenBank/DDBJ whole genome shotgun (WGS) entry which is preliminary data.</text>
</comment>
<proteinExistence type="inferred from homology"/>
<evidence type="ECO:0000256" key="4">
    <source>
        <dbReference type="SAM" id="MobiDB-lite"/>
    </source>
</evidence>
<evidence type="ECO:0000256" key="1">
    <source>
        <dbReference type="ARBA" id="ARBA00023030"/>
    </source>
</evidence>
<dbReference type="SUPFAM" id="SSF57501">
    <property type="entry name" value="Cystine-knot cytokines"/>
    <property type="match status" value="1"/>
</dbReference>
<dbReference type="SMART" id="SM00141">
    <property type="entry name" value="PDGF"/>
    <property type="match status" value="1"/>
</dbReference>
<evidence type="ECO:0000259" key="6">
    <source>
        <dbReference type="PROSITE" id="PS50278"/>
    </source>
</evidence>
<reference evidence="7 8" key="1">
    <citation type="submission" date="2024-06" db="EMBL/GenBank/DDBJ databases">
        <authorList>
            <person name="Pan Q."/>
            <person name="Wen M."/>
            <person name="Jouanno E."/>
            <person name="Zahm M."/>
            <person name="Klopp C."/>
            <person name="Cabau C."/>
            <person name="Louis A."/>
            <person name="Berthelot C."/>
            <person name="Parey E."/>
            <person name="Roest Crollius H."/>
            <person name="Montfort J."/>
            <person name="Robinson-Rechavi M."/>
            <person name="Bouchez O."/>
            <person name="Lampietro C."/>
            <person name="Lopez Roques C."/>
            <person name="Donnadieu C."/>
            <person name="Postlethwait J."/>
            <person name="Bobe J."/>
            <person name="Verreycken H."/>
            <person name="Guiguen Y."/>
        </authorList>
    </citation>
    <scope>NUCLEOTIDE SEQUENCE [LARGE SCALE GENOMIC DNA]</scope>
    <source>
        <strain evidence="7">Up_M1</strain>
        <tissue evidence="7">Testis</tissue>
    </source>
</reference>
<feature type="region of interest" description="Disordered" evidence="4">
    <location>
        <begin position="76"/>
        <end position="131"/>
    </location>
</feature>
<dbReference type="AlphaFoldDB" id="A0ABD0XK13"/>
<dbReference type="EMBL" id="JAGEUA010000001">
    <property type="protein sequence ID" value="KAL1021769.1"/>
    <property type="molecule type" value="Genomic_DNA"/>
</dbReference>
<dbReference type="Pfam" id="PF00341">
    <property type="entry name" value="PDGF"/>
    <property type="match status" value="1"/>
</dbReference>
<evidence type="ECO:0000256" key="5">
    <source>
        <dbReference type="SAM" id="SignalP"/>
    </source>
</evidence>
<keyword evidence="1 3" id="KW-0339">Growth factor</keyword>
<dbReference type="Gene3D" id="2.10.90.10">
    <property type="entry name" value="Cystine-knot cytokines"/>
    <property type="match status" value="1"/>
</dbReference>
<feature type="signal peptide" evidence="5">
    <location>
        <begin position="1"/>
        <end position="23"/>
    </location>
</feature>
<dbReference type="CDD" id="cd00135">
    <property type="entry name" value="PDGF"/>
    <property type="match status" value="1"/>
</dbReference>
<keyword evidence="8" id="KW-1185">Reference proteome</keyword>
<evidence type="ECO:0000313" key="7">
    <source>
        <dbReference type="EMBL" id="KAL1021769.1"/>
    </source>
</evidence>
<comment type="similarity">
    <text evidence="3">Belongs to the PDGF/VEGF growth factor family.</text>
</comment>
<dbReference type="Proteomes" id="UP001557470">
    <property type="component" value="Unassembled WGS sequence"/>
</dbReference>
<feature type="chain" id="PRO_5044801331" description="Platelet-derived growth factor (PDGF) family profile domain-containing protein" evidence="5">
    <location>
        <begin position="24"/>
        <end position="354"/>
    </location>
</feature>
<dbReference type="InterPro" id="IPR029034">
    <property type="entry name" value="Cystine-knot_cytokine"/>
</dbReference>
<accession>A0ABD0XK13</accession>
<sequence length="354" mass="39327">MWSLFAAITGMMQLLVMLNLAMPEEVQDDKSSSVKINQEKWERDLHSAASLEELLMVTDFPDWKLWKCRRNVKTLETSPLSSSPPQEPVYRSRSSSSGSVLGSGSGSGSRSSSSGSVLGSGSGSGSHRSTRYAGESISREIIIAVEEEWKLTQCMPRETCVDVAKELGTTTSMFFKPHCVSVFRCNGCCSSEAVSCRNTSTSYVNKTLLSVVPFKFKLEAVLIKVANHTECKCMEPPLPRRQTRHHKRNGFSTTRQRSEPDEARRLCASGFILDLSANHCIPYPSNKQPDISSRMEDCEMDMVTCDCIPTAQPNLGPRPAYPTCHLNHSVCADNRQHFDHSSCRCHSESKKNKT</sequence>
<dbReference type="PANTHER" id="PTHR12025">
    <property type="entry name" value="VASCULAR ENDOTHELIAL GROWTH FACTOR"/>
    <property type="match status" value="1"/>
</dbReference>
<dbReference type="InterPro" id="IPR000072">
    <property type="entry name" value="PDGF/VEGF_dom"/>
</dbReference>
<feature type="compositionally biased region" description="Low complexity" evidence="4">
    <location>
        <begin position="108"/>
        <end position="117"/>
    </location>
</feature>
<keyword evidence="2" id="KW-1015">Disulfide bond</keyword>
<gene>
    <name evidence="7" type="ORF">UPYG_G00017730</name>
</gene>
<feature type="domain" description="Platelet-derived growth factor (PDGF) family profile" evidence="6">
    <location>
        <begin position="140"/>
        <end position="233"/>
    </location>
</feature>
<name>A0ABD0XK13_UMBPY</name>
<dbReference type="GO" id="GO:0008083">
    <property type="term" value="F:growth factor activity"/>
    <property type="evidence" value="ECO:0007669"/>
    <property type="project" value="UniProtKB-KW"/>
</dbReference>
<protein>
    <recommendedName>
        <fullName evidence="6">Platelet-derived growth factor (PDGF) family profile domain-containing protein</fullName>
    </recommendedName>
</protein>
<keyword evidence="5" id="KW-0732">Signal</keyword>
<organism evidence="7 8">
    <name type="scientific">Umbra pygmaea</name>
    <name type="common">Eastern mudminnow</name>
    <dbReference type="NCBI Taxonomy" id="75934"/>
    <lineage>
        <taxon>Eukaryota</taxon>
        <taxon>Metazoa</taxon>
        <taxon>Chordata</taxon>
        <taxon>Craniata</taxon>
        <taxon>Vertebrata</taxon>
        <taxon>Euteleostomi</taxon>
        <taxon>Actinopterygii</taxon>
        <taxon>Neopterygii</taxon>
        <taxon>Teleostei</taxon>
        <taxon>Protacanthopterygii</taxon>
        <taxon>Esociformes</taxon>
        <taxon>Umbridae</taxon>
        <taxon>Umbra</taxon>
    </lineage>
</organism>
<evidence type="ECO:0000256" key="3">
    <source>
        <dbReference type="RuleBase" id="RU003818"/>
    </source>
</evidence>
<dbReference type="PROSITE" id="PS50278">
    <property type="entry name" value="PDGF_2"/>
    <property type="match status" value="1"/>
</dbReference>